<reference evidence="1 2" key="1">
    <citation type="submission" date="2021-03" db="EMBL/GenBank/DDBJ databases">
        <title>Genomic Encyclopedia of Type Strains, Phase IV (KMG-IV): sequencing the most valuable type-strain genomes for metagenomic binning, comparative biology and taxonomic classification.</title>
        <authorList>
            <person name="Goeker M."/>
        </authorList>
    </citation>
    <scope>NUCLEOTIDE SEQUENCE [LARGE SCALE GENOMIC DNA]</scope>
    <source>
        <strain evidence="1 2">DSM 21292</strain>
    </source>
</reference>
<dbReference type="Proteomes" id="UP000810207">
    <property type="component" value="Unassembled WGS sequence"/>
</dbReference>
<dbReference type="EMBL" id="JAGIKV010000001">
    <property type="protein sequence ID" value="MBP2243835.1"/>
    <property type="molecule type" value="Genomic_DNA"/>
</dbReference>
<protein>
    <submittedName>
        <fullName evidence="1">Transcriptional regulator</fullName>
    </submittedName>
</protein>
<organism evidence="1 2">
    <name type="scientific">Paenibacillus xylanexedens</name>
    <dbReference type="NCBI Taxonomy" id="528191"/>
    <lineage>
        <taxon>Bacteria</taxon>
        <taxon>Bacillati</taxon>
        <taxon>Bacillota</taxon>
        <taxon>Bacilli</taxon>
        <taxon>Bacillales</taxon>
        <taxon>Paenibacillaceae</taxon>
        <taxon>Paenibacillus</taxon>
    </lineage>
</organism>
<name>A0ABS4RLR2_PAEXY</name>
<evidence type="ECO:0000313" key="2">
    <source>
        <dbReference type="Proteomes" id="UP000810207"/>
    </source>
</evidence>
<sequence>MAKSKTTTSFRFEDDFIELLDTWSFVTNKEKGVLLQEAFREFAKMEQNADTAAKVKKVSDVLNNH</sequence>
<accession>A0ABS4RLR2</accession>
<dbReference type="RefSeq" id="WP_211080999.1">
    <property type="nucleotide sequence ID" value="NZ_CBCSLC010000013.1"/>
</dbReference>
<gene>
    <name evidence="1" type="ORF">J2Z28_000440</name>
</gene>
<keyword evidence="2" id="KW-1185">Reference proteome</keyword>
<comment type="caution">
    <text evidence="1">The sequence shown here is derived from an EMBL/GenBank/DDBJ whole genome shotgun (WGS) entry which is preliminary data.</text>
</comment>
<evidence type="ECO:0000313" key="1">
    <source>
        <dbReference type="EMBL" id="MBP2243835.1"/>
    </source>
</evidence>
<proteinExistence type="predicted"/>